<evidence type="ECO:0000313" key="3">
    <source>
        <dbReference type="Proteomes" id="UP000018948"/>
    </source>
</evidence>
<dbReference type="EMBL" id="ANIY01004530">
    <property type="protein sequence ID" value="ETP28899.1"/>
    <property type="molecule type" value="Genomic_DNA"/>
</dbReference>
<feature type="compositionally biased region" description="Low complexity" evidence="1">
    <location>
        <begin position="38"/>
        <end position="60"/>
    </location>
</feature>
<reference evidence="2 3" key="1">
    <citation type="submission" date="2013-11" db="EMBL/GenBank/DDBJ databases">
        <title>The Genome Sequence of Phytophthora parasitica P10297.</title>
        <authorList>
            <consortium name="The Broad Institute Genomics Platform"/>
            <person name="Russ C."/>
            <person name="Tyler B."/>
            <person name="Panabieres F."/>
            <person name="Shan W."/>
            <person name="Tripathy S."/>
            <person name="Grunwald N."/>
            <person name="Machado M."/>
            <person name="Johnson C.S."/>
            <person name="Walker B."/>
            <person name="Young S.K."/>
            <person name="Zeng Q."/>
            <person name="Gargeya S."/>
            <person name="Fitzgerald M."/>
            <person name="Haas B."/>
            <person name="Abouelleil A."/>
            <person name="Allen A.W."/>
            <person name="Alvarado L."/>
            <person name="Arachchi H.M."/>
            <person name="Berlin A.M."/>
            <person name="Chapman S.B."/>
            <person name="Gainer-Dewar J."/>
            <person name="Goldberg J."/>
            <person name="Griggs A."/>
            <person name="Gujja S."/>
            <person name="Hansen M."/>
            <person name="Howarth C."/>
            <person name="Imamovic A."/>
            <person name="Ireland A."/>
            <person name="Larimer J."/>
            <person name="McCowan C."/>
            <person name="Murphy C."/>
            <person name="Pearson M."/>
            <person name="Poon T.W."/>
            <person name="Priest M."/>
            <person name="Roberts A."/>
            <person name="Saif S."/>
            <person name="Shea T."/>
            <person name="Sisk P."/>
            <person name="Sykes S."/>
            <person name="Wortman J."/>
            <person name="Nusbaum C."/>
            <person name="Birren B."/>
        </authorList>
    </citation>
    <scope>NUCLEOTIDE SEQUENCE [LARGE SCALE GENOMIC DNA]</scope>
    <source>
        <strain evidence="2 3">P10297</strain>
    </source>
</reference>
<feature type="region of interest" description="Disordered" evidence="1">
    <location>
        <begin position="38"/>
        <end position="87"/>
    </location>
</feature>
<gene>
    <name evidence="2" type="ORF">F442_21879</name>
</gene>
<comment type="caution">
    <text evidence="2">The sequence shown here is derived from an EMBL/GenBank/DDBJ whole genome shotgun (WGS) entry which is preliminary data.</text>
</comment>
<accession>W2Y3Z4</accession>
<evidence type="ECO:0000256" key="1">
    <source>
        <dbReference type="SAM" id="MobiDB-lite"/>
    </source>
</evidence>
<dbReference type="AlphaFoldDB" id="W2Y3Z4"/>
<dbReference type="OrthoDB" id="128658at2759"/>
<organism evidence="2 3">
    <name type="scientific">Phytophthora nicotianae P10297</name>
    <dbReference type="NCBI Taxonomy" id="1317064"/>
    <lineage>
        <taxon>Eukaryota</taxon>
        <taxon>Sar</taxon>
        <taxon>Stramenopiles</taxon>
        <taxon>Oomycota</taxon>
        <taxon>Peronosporomycetes</taxon>
        <taxon>Peronosporales</taxon>
        <taxon>Peronosporaceae</taxon>
        <taxon>Phytophthora</taxon>
    </lineage>
</organism>
<sequence length="348" mass="37727">MSAGLQHLDQLVEDSILGKSNVSLQGPVVILPAAPGVPSAAPAAALSTKASSKKPATSSKKTSKPKASADDTATKSSAKKPRSTKKLTASTLPSYDFAKLLEVNPNAPRVVRTAIAIVPHKPSKSPRGGRQPQGPIAEDLAVLHDKDQARYEATLENAHNPAKGDPYGYPQVLSFLEFTEALNPKAIAKNRLSMTALTRIRQDLTSGTKLKTSWITNQNAEPWKRSSATTGSSNANSTLWPKWLIERTNSLPSILQPRRNSTAKTGPTLRTQGTTMIKPHLPAQEQARQPKVITRTLTQKERTMMTKSTKRKKTEAIKATLRMSPSCDPTPFRPTRRALCPSKLLTPL</sequence>
<proteinExistence type="predicted"/>
<dbReference type="Proteomes" id="UP000018948">
    <property type="component" value="Unassembled WGS sequence"/>
</dbReference>
<name>W2Y3Z4_PHYNI</name>
<evidence type="ECO:0000313" key="2">
    <source>
        <dbReference type="EMBL" id="ETP28899.1"/>
    </source>
</evidence>
<protein>
    <submittedName>
        <fullName evidence="2">Uncharacterized protein</fullName>
    </submittedName>
</protein>